<comment type="caution">
    <text evidence="1">The sequence shown here is derived from an EMBL/GenBank/DDBJ whole genome shotgun (WGS) entry which is preliminary data.</text>
</comment>
<organism evidence="1 2">
    <name type="scientific">Calicophoron daubneyi</name>
    <name type="common">Rumen fluke</name>
    <name type="synonym">Paramphistomum daubneyi</name>
    <dbReference type="NCBI Taxonomy" id="300641"/>
    <lineage>
        <taxon>Eukaryota</taxon>
        <taxon>Metazoa</taxon>
        <taxon>Spiralia</taxon>
        <taxon>Lophotrochozoa</taxon>
        <taxon>Platyhelminthes</taxon>
        <taxon>Trematoda</taxon>
        <taxon>Digenea</taxon>
        <taxon>Plagiorchiida</taxon>
        <taxon>Pronocephalata</taxon>
        <taxon>Paramphistomoidea</taxon>
        <taxon>Paramphistomidae</taxon>
        <taxon>Calicophoron</taxon>
    </lineage>
</organism>
<protein>
    <submittedName>
        <fullName evidence="1">Uncharacterized protein</fullName>
    </submittedName>
</protein>
<dbReference type="AlphaFoldDB" id="A0AAV2TH06"/>
<evidence type="ECO:0000313" key="2">
    <source>
        <dbReference type="Proteomes" id="UP001497525"/>
    </source>
</evidence>
<dbReference type="Proteomes" id="UP001497525">
    <property type="component" value="Unassembled WGS sequence"/>
</dbReference>
<sequence>MANYIPNTRVPTVNVYQEIQNSRGREVNEEVDILIPTYIFDRRILRAIELKNLNYLQNYLKKCPRNVERYYFLETVTSLSPMVRSIIVGNLLGYAFLYKATKCVQYLLDMNADPFQPAYFIEWASYKDIERKILLYEAPSVILLSGSVRKAHRTDCVAMLSHLRNSNAQMHLPVTIRRQQFEPPSEPVSSTIRFSDAWECMEKELEKKGGEDLPENKSFLKELKGVYRANKFERLEKVGSSSK</sequence>
<gene>
    <name evidence="1" type="ORF">CDAUBV1_LOCUS9719</name>
</gene>
<evidence type="ECO:0000313" key="1">
    <source>
        <dbReference type="EMBL" id="CAL5135587.1"/>
    </source>
</evidence>
<accession>A0AAV2TH06</accession>
<name>A0AAV2TH06_CALDB</name>
<dbReference type="EMBL" id="CAXLJL010000267">
    <property type="protein sequence ID" value="CAL5135587.1"/>
    <property type="molecule type" value="Genomic_DNA"/>
</dbReference>
<proteinExistence type="predicted"/>
<reference evidence="1" key="1">
    <citation type="submission" date="2024-06" db="EMBL/GenBank/DDBJ databases">
        <authorList>
            <person name="Liu X."/>
            <person name="Lenzi L."/>
            <person name="Haldenby T S."/>
            <person name="Uol C."/>
        </authorList>
    </citation>
    <scope>NUCLEOTIDE SEQUENCE</scope>
</reference>